<dbReference type="Pfam" id="PF01088">
    <property type="entry name" value="Peptidase_C12"/>
    <property type="match status" value="1"/>
</dbReference>
<dbReference type="GO" id="GO:0004843">
    <property type="term" value="F:cysteine-type deubiquitinase activity"/>
    <property type="evidence" value="ECO:0007669"/>
    <property type="project" value="UniProtKB-UniRule"/>
</dbReference>
<dbReference type="GO" id="GO:0005737">
    <property type="term" value="C:cytoplasm"/>
    <property type="evidence" value="ECO:0007669"/>
    <property type="project" value="TreeGrafter"/>
</dbReference>
<feature type="domain" description="UCH catalytic" evidence="9">
    <location>
        <begin position="5"/>
        <end position="224"/>
    </location>
</feature>
<evidence type="ECO:0000256" key="3">
    <source>
        <dbReference type="ARBA" id="ARBA00022670"/>
    </source>
</evidence>
<keyword evidence="6 7" id="KW-0788">Thiol protease</keyword>
<accession>A0AAV7Y7Y5</accession>
<evidence type="ECO:0000256" key="1">
    <source>
        <dbReference type="ARBA" id="ARBA00000707"/>
    </source>
</evidence>
<feature type="active site" description="Proton donor" evidence="7">
    <location>
        <position position="163"/>
    </location>
</feature>
<dbReference type="GO" id="GO:0006511">
    <property type="term" value="P:ubiquitin-dependent protein catabolic process"/>
    <property type="evidence" value="ECO:0007669"/>
    <property type="project" value="UniProtKB-UniRule"/>
</dbReference>
<evidence type="ECO:0000313" key="11">
    <source>
        <dbReference type="Proteomes" id="UP001146793"/>
    </source>
</evidence>
<feature type="active site" description="Nucleophile" evidence="7">
    <location>
        <position position="91"/>
    </location>
</feature>
<evidence type="ECO:0000256" key="6">
    <source>
        <dbReference type="ARBA" id="ARBA00022807"/>
    </source>
</evidence>
<gene>
    <name evidence="10" type="ORF">M0812_28388</name>
</gene>
<comment type="caution">
    <text evidence="10">The sequence shown here is derived from an EMBL/GenBank/DDBJ whole genome shotgun (WGS) entry which is preliminary data.</text>
</comment>
<dbReference type="InterPro" id="IPR038765">
    <property type="entry name" value="Papain-like_cys_pep_sf"/>
</dbReference>
<dbReference type="SUPFAM" id="SSF54001">
    <property type="entry name" value="Cysteine proteinases"/>
    <property type="match status" value="1"/>
</dbReference>
<dbReference type="EC" id="3.4.19.12" evidence="8"/>
<evidence type="ECO:0000313" key="10">
    <source>
        <dbReference type="EMBL" id="KAJ3425941.1"/>
    </source>
</evidence>
<dbReference type="PANTHER" id="PTHR10589:SF17">
    <property type="entry name" value="UBIQUITIN CARBOXYL-TERMINAL HYDROLASE"/>
    <property type="match status" value="1"/>
</dbReference>
<comment type="catalytic activity">
    <reaction evidence="1 7 8">
        <text>Thiol-dependent hydrolysis of ester, thioester, amide, peptide and isopeptide bonds formed by the C-terminal Gly of ubiquitin (a 76-residue protein attached to proteins as an intracellular targeting signal).</text>
        <dbReference type="EC" id="3.4.19.12"/>
    </reaction>
</comment>
<dbReference type="PANTHER" id="PTHR10589">
    <property type="entry name" value="UBIQUITIN CARBOXYL-TERMINAL HYDROLASE"/>
    <property type="match status" value="1"/>
</dbReference>
<dbReference type="PRINTS" id="PR00707">
    <property type="entry name" value="UBCTHYDRLASE"/>
</dbReference>
<evidence type="ECO:0000256" key="4">
    <source>
        <dbReference type="ARBA" id="ARBA00022786"/>
    </source>
</evidence>
<evidence type="ECO:0000256" key="5">
    <source>
        <dbReference type="ARBA" id="ARBA00022801"/>
    </source>
</evidence>
<protein>
    <recommendedName>
        <fullName evidence="8">Ubiquitin carboxyl-terminal hydrolase</fullName>
        <ecNumber evidence="8">3.4.19.12</ecNumber>
    </recommendedName>
</protein>
<dbReference type="PROSITE" id="PS52048">
    <property type="entry name" value="UCH_DOMAIN"/>
    <property type="match status" value="1"/>
</dbReference>
<dbReference type="AlphaFoldDB" id="A0AAV7Y7Y5"/>
<keyword evidence="4 7" id="KW-0833">Ubl conjugation pathway</keyword>
<evidence type="ECO:0000256" key="8">
    <source>
        <dbReference type="RuleBase" id="RU361215"/>
    </source>
</evidence>
<evidence type="ECO:0000256" key="2">
    <source>
        <dbReference type="ARBA" id="ARBA00009326"/>
    </source>
</evidence>
<feature type="site" description="Important for enzyme activity" evidence="7">
    <location>
        <position position="178"/>
    </location>
</feature>
<dbReference type="Gene3D" id="3.40.532.10">
    <property type="entry name" value="Peptidase C12, ubiquitin carboxyl-terminal hydrolase"/>
    <property type="match status" value="1"/>
</dbReference>
<evidence type="ECO:0000259" key="9">
    <source>
        <dbReference type="PROSITE" id="PS52048"/>
    </source>
</evidence>
<organism evidence="10 11">
    <name type="scientific">Anaeramoeba flamelloides</name>
    <dbReference type="NCBI Taxonomy" id="1746091"/>
    <lineage>
        <taxon>Eukaryota</taxon>
        <taxon>Metamonada</taxon>
        <taxon>Anaeramoebidae</taxon>
        <taxon>Anaeramoeba</taxon>
    </lineage>
</organism>
<evidence type="ECO:0000256" key="7">
    <source>
        <dbReference type="PROSITE-ProRule" id="PRU01393"/>
    </source>
</evidence>
<dbReference type="InterPro" id="IPR036959">
    <property type="entry name" value="Peptidase_C12_UCH_sf"/>
</dbReference>
<dbReference type="CDD" id="cd09616">
    <property type="entry name" value="Peptidase_C12_UCH_L1_L3"/>
    <property type="match status" value="1"/>
</dbReference>
<dbReference type="GO" id="GO:0016579">
    <property type="term" value="P:protein deubiquitination"/>
    <property type="evidence" value="ECO:0007669"/>
    <property type="project" value="TreeGrafter"/>
</dbReference>
<dbReference type="InterPro" id="IPR001578">
    <property type="entry name" value="Peptidase_C12_UCH"/>
</dbReference>
<keyword evidence="5 7" id="KW-0378">Hydrolase</keyword>
<dbReference type="FunFam" id="3.40.532.10:FF:000006">
    <property type="entry name" value="Ubiquitin carboxyl-terminal hydrolase"/>
    <property type="match status" value="1"/>
</dbReference>
<reference evidence="10" key="1">
    <citation type="submission" date="2022-08" db="EMBL/GenBank/DDBJ databases">
        <title>Novel sulphate-reducing endosymbionts in the free-living metamonad Anaeramoeba.</title>
        <authorList>
            <person name="Jerlstrom-Hultqvist J."/>
            <person name="Cepicka I."/>
            <person name="Gallot-Lavallee L."/>
            <person name="Salas-Leiva D."/>
            <person name="Curtis B.A."/>
            <person name="Zahonova K."/>
            <person name="Pipaliya S."/>
            <person name="Dacks J."/>
            <person name="Roger A.J."/>
        </authorList>
    </citation>
    <scope>NUCLEOTIDE SEQUENCE</scope>
    <source>
        <strain evidence="10">Busselton2</strain>
    </source>
</reference>
<keyword evidence="3 7" id="KW-0645">Protease</keyword>
<feature type="site" description="Transition state stabilizer" evidence="7">
    <location>
        <position position="85"/>
    </location>
</feature>
<name>A0AAV7Y7Y5_9EUKA</name>
<sequence length="229" mass="26694">MTQPSWPPLESNPNVLTTFARELGLPKEYQITDVFSLDLLMMIPHPCHAVILLYPITEKNKELKKIQQETSREFVFPKSLYYMKQTIRNACGTIGVLHAVLNNIEELGVKGWFKKFYEQTIEMDPETRGHTLEKDKEMIEKHEEHSEKGQTDQMDPEESTEYHFVTFVCKNNILIQCDGRKETPVFCGETSPETLLEDASLYIKEQYLKRDPENLMFSFMALTHVPEED</sequence>
<dbReference type="EMBL" id="JANTQA010000070">
    <property type="protein sequence ID" value="KAJ3425941.1"/>
    <property type="molecule type" value="Genomic_DNA"/>
</dbReference>
<comment type="similarity">
    <text evidence="2 7 8">Belongs to the peptidase C12 family.</text>
</comment>
<dbReference type="Proteomes" id="UP001146793">
    <property type="component" value="Unassembled WGS sequence"/>
</dbReference>
<proteinExistence type="inferred from homology"/>